<dbReference type="OrthoDB" id="1118734at2"/>
<sequence length="244" mass="29338">MYKRICIMAALLLMAEIQGRAQRHEQLWFDYQLDYPFANVFLFEVSATYQTVLTQDFKWRSFSVSPTFEYTFSRWMDLTAEVPLGYTLQKEGSNSFEISPIVGARFYITQNKRIDTRILLRYQQRYFREVENDVWDISNRTRIKAEAYICINQPNLFTNNLWYGIVDYEEFIVVDDQVDERYANRRRARIGLGYRLSYKHRFELIYTRQSSRNEIDGDFISNDNVIQLRYKMYLNPSKPVQTDP</sequence>
<evidence type="ECO:0008006" key="3">
    <source>
        <dbReference type="Google" id="ProtNLM"/>
    </source>
</evidence>
<proteinExistence type="predicted"/>
<dbReference type="Pfam" id="PF10677">
    <property type="entry name" value="DUF2490"/>
    <property type="match status" value="1"/>
</dbReference>
<gene>
    <name evidence="1" type="ORF">SAMN04488109_3217</name>
</gene>
<dbReference type="EMBL" id="FQWQ01000002">
    <property type="protein sequence ID" value="SHH21839.1"/>
    <property type="molecule type" value="Genomic_DNA"/>
</dbReference>
<reference evidence="1 2" key="1">
    <citation type="submission" date="2016-11" db="EMBL/GenBank/DDBJ databases">
        <authorList>
            <person name="Jaros S."/>
            <person name="Januszkiewicz K."/>
            <person name="Wedrychowicz H."/>
        </authorList>
    </citation>
    <scope>NUCLEOTIDE SEQUENCE [LARGE SCALE GENOMIC DNA]</scope>
    <source>
        <strain evidence="1 2">DSM 24574</strain>
    </source>
</reference>
<dbReference type="AlphaFoldDB" id="A0A1M5R753"/>
<evidence type="ECO:0000313" key="1">
    <source>
        <dbReference type="EMBL" id="SHH21839.1"/>
    </source>
</evidence>
<dbReference type="Proteomes" id="UP000184212">
    <property type="component" value="Unassembled WGS sequence"/>
</dbReference>
<dbReference type="STRING" id="947013.SAMN04488109_3217"/>
<organism evidence="1 2">
    <name type="scientific">Chryseolinea serpens</name>
    <dbReference type="NCBI Taxonomy" id="947013"/>
    <lineage>
        <taxon>Bacteria</taxon>
        <taxon>Pseudomonadati</taxon>
        <taxon>Bacteroidota</taxon>
        <taxon>Cytophagia</taxon>
        <taxon>Cytophagales</taxon>
        <taxon>Fulvivirgaceae</taxon>
        <taxon>Chryseolinea</taxon>
    </lineage>
</organism>
<accession>A0A1M5R753</accession>
<evidence type="ECO:0000313" key="2">
    <source>
        <dbReference type="Proteomes" id="UP000184212"/>
    </source>
</evidence>
<keyword evidence="2" id="KW-1185">Reference proteome</keyword>
<dbReference type="InterPro" id="IPR019619">
    <property type="entry name" value="DUF2490"/>
</dbReference>
<protein>
    <recommendedName>
        <fullName evidence="3">DUF2490 domain-containing protein</fullName>
    </recommendedName>
</protein>
<name>A0A1M5R753_9BACT</name>